<evidence type="ECO:0000256" key="3">
    <source>
        <dbReference type="ARBA" id="ARBA00020726"/>
    </source>
</evidence>
<dbReference type="GeneID" id="129808103"/>
<evidence type="ECO:0000256" key="7">
    <source>
        <dbReference type="ARBA" id="ARBA00022946"/>
    </source>
</evidence>
<evidence type="ECO:0000256" key="6">
    <source>
        <dbReference type="ARBA" id="ARBA00022927"/>
    </source>
</evidence>
<dbReference type="FunFam" id="3.10.450.320:FF:000001">
    <property type="entry name" value="Mitochondrial import inner membrane translocase subunit Tim21"/>
    <property type="match status" value="1"/>
</dbReference>
<keyword evidence="5 12" id="KW-0812">Transmembrane</keyword>
<dbReference type="RefSeq" id="XP_055713792.1">
    <property type="nucleotide sequence ID" value="XM_055857817.1"/>
</dbReference>
<comment type="subunit">
    <text evidence="12">Component of the TIM23 complex.</text>
</comment>
<comment type="function">
    <text evidence="12">Essential component of the TIM23 complex, a complex that mediates the translocation of transit peptide-containing proteins across the mitochondrial inner membrane.</text>
</comment>
<dbReference type="AlphaFoldDB" id="A0A1B0DG50"/>
<dbReference type="EMBL" id="AJVK01059281">
    <property type="status" value="NOT_ANNOTATED_CDS"/>
    <property type="molecule type" value="Genomic_DNA"/>
</dbReference>
<reference evidence="13" key="1">
    <citation type="submission" date="2022-08" db="UniProtKB">
        <authorList>
            <consortium name="EnsemblMetazoa"/>
        </authorList>
    </citation>
    <scope>IDENTIFICATION</scope>
    <source>
        <strain evidence="13">Israel</strain>
    </source>
</reference>
<organism evidence="13 14">
    <name type="scientific">Phlebotomus papatasi</name>
    <name type="common">Sandfly</name>
    <dbReference type="NCBI Taxonomy" id="29031"/>
    <lineage>
        <taxon>Eukaryota</taxon>
        <taxon>Metazoa</taxon>
        <taxon>Ecdysozoa</taxon>
        <taxon>Arthropoda</taxon>
        <taxon>Hexapoda</taxon>
        <taxon>Insecta</taxon>
        <taxon>Pterygota</taxon>
        <taxon>Neoptera</taxon>
        <taxon>Endopterygota</taxon>
        <taxon>Diptera</taxon>
        <taxon>Nematocera</taxon>
        <taxon>Psychodoidea</taxon>
        <taxon>Psychodidae</taxon>
        <taxon>Phlebotomus</taxon>
        <taxon>Phlebotomus</taxon>
    </lineage>
</organism>
<dbReference type="Gene3D" id="3.10.450.320">
    <property type="entry name" value="Mitochondrial import inner membrane translocase subunit Tim21"/>
    <property type="match status" value="1"/>
</dbReference>
<dbReference type="OrthoDB" id="436405at2759"/>
<dbReference type="PANTHER" id="PTHR13032:SF6">
    <property type="entry name" value="MITOCHONDRIAL IMPORT INNER MEMBRANE TRANSLOCASE SUBUNIT TIM21"/>
    <property type="match status" value="1"/>
</dbReference>
<dbReference type="Pfam" id="PF08294">
    <property type="entry name" value="TIM21"/>
    <property type="match status" value="1"/>
</dbReference>
<dbReference type="KEGG" id="ppap:129808103"/>
<evidence type="ECO:0000256" key="1">
    <source>
        <dbReference type="ARBA" id="ARBA00004304"/>
    </source>
</evidence>
<keyword evidence="8 12" id="KW-1133">Transmembrane helix</keyword>
<keyword evidence="7" id="KW-0809">Transit peptide</keyword>
<comment type="similarity">
    <text evidence="2 12">Belongs to the TIM21 family.</text>
</comment>
<keyword evidence="12" id="KW-0999">Mitochondrion inner membrane</keyword>
<dbReference type="VEuPathDB" id="VectorBase:PPAPM1_012278"/>
<name>A0A1B0DG50_PHLPP</name>
<keyword evidence="10 12" id="KW-0496">Mitochondrion</keyword>
<comment type="subcellular location">
    <subcellularLocation>
        <location evidence="12">Mitochondrion inner membrane</location>
        <topology evidence="12">Single-pass membrane protein</topology>
    </subcellularLocation>
    <subcellularLocation>
        <location evidence="1">Mitochondrion membrane</location>
        <topology evidence="1">Single-pass membrane protein</topology>
    </subcellularLocation>
</comment>
<keyword evidence="4 12" id="KW-0813">Transport</keyword>
<keyword evidence="11 12" id="KW-0472">Membrane</keyword>
<dbReference type="Proteomes" id="UP000092462">
    <property type="component" value="Unassembled WGS sequence"/>
</dbReference>
<proteinExistence type="inferred from homology"/>
<accession>A0A1B0DG50</accession>
<keyword evidence="6 12" id="KW-0653">Protein transport</keyword>
<dbReference type="InterPro" id="IPR038552">
    <property type="entry name" value="Tim21_IMS_sf"/>
</dbReference>
<evidence type="ECO:0000256" key="4">
    <source>
        <dbReference type="ARBA" id="ARBA00022448"/>
    </source>
</evidence>
<protein>
    <recommendedName>
        <fullName evidence="3 12">Mitochondrial import inner membrane translocase subunit Tim21</fullName>
    </recommendedName>
</protein>
<evidence type="ECO:0000256" key="8">
    <source>
        <dbReference type="ARBA" id="ARBA00022989"/>
    </source>
</evidence>
<dbReference type="VEuPathDB" id="VectorBase:PPAI007011"/>
<evidence type="ECO:0000256" key="11">
    <source>
        <dbReference type="ARBA" id="ARBA00023136"/>
    </source>
</evidence>
<evidence type="ECO:0000256" key="5">
    <source>
        <dbReference type="ARBA" id="ARBA00022692"/>
    </source>
</evidence>
<sequence>MTLATALIRPCLGKRINGVMYLMLRRYSTPSPAKNTQESSLASARTQHEVSADVKPLGERIKENTKTASYTGVILLGIGVTGALFYTIFRELFSSTSPNSVYSSALEKCINDPRVQDSLGAPIKGYGEETSRRRRRHVAHSVFQRDGVNHMRMQFYIQGIRNKATVHLEMKENSAGSYDYRYMFVQLDHYPKTTIILEDNRTQDPQKNAPLPSLY</sequence>
<evidence type="ECO:0000313" key="13">
    <source>
        <dbReference type="EnsemblMetazoa" id="PPAI007011-PA"/>
    </source>
</evidence>
<keyword evidence="14" id="KW-1185">Reference proteome</keyword>
<evidence type="ECO:0000256" key="10">
    <source>
        <dbReference type="ARBA" id="ARBA00023128"/>
    </source>
</evidence>
<feature type="transmembrane region" description="Helical" evidence="12">
    <location>
        <begin position="70"/>
        <end position="89"/>
    </location>
</feature>
<evidence type="ECO:0000256" key="2">
    <source>
        <dbReference type="ARBA" id="ARBA00010867"/>
    </source>
</evidence>
<evidence type="ECO:0000313" key="14">
    <source>
        <dbReference type="Proteomes" id="UP000092462"/>
    </source>
</evidence>
<dbReference type="GO" id="GO:0030150">
    <property type="term" value="P:protein import into mitochondrial matrix"/>
    <property type="evidence" value="ECO:0007669"/>
    <property type="project" value="UniProtKB-UniRule"/>
</dbReference>
<evidence type="ECO:0000256" key="12">
    <source>
        <dbReference type="RuleBase" id="RU367142"/>
    </source>
</evidence>
<dbReference type="PANTHER" id="PTHR13032">
    <property type="entry name" value="MITOCHONDRIAL IMPORT INNER MEMBRANE TRANSLOCASE SUBUNIT TIM21"/>
    <property type="match status" value="1"/>
</dbReference>
<evidence type="ECO:0000256" key="9">
    <source>
        <dbReference type="ARBA" id="ARBA00023010"/>
    </source>
</evidence>
<dbReference type="EnsemblMetazoa" id="PPAI007011-RA">
    <property type="protein sequence ID" value="PPAI007011-PA"/>
    <property type="gene ID" value="PPAI007011"/>
</dbReference>
<dbReference type="GO" id="GO:0005744">
    <property type="term" value="C:TIM23 mitochondrial import inner membrane translocase complex"/>
    <property type="evidence" value="ECO:0007669"/>
    <property type="project" value="UniProtKB-UniRule"/>
</dbReference>
<keyword evidence="9 12" id="KW-0811">Translocation</keyword>
<dbReference type="InterPro" id="IPR013261">
    <property type="entry name" value="Tim21"/>
</dbReference>